<gene>
    <name evidence="2" type="ORF">LTR09_010593</name>
</gene>
<proteinExistence type="predicted"/>
<dbReference type="EMBL" id="JAWDJX010000053">
    <property type="protein sequence ID" value="KAK3048077.1"/>
    <property type="molecule type" value="Genomic_DNA"/>
</dbReference>
<sequence>MAYIQMRPRFWKGRKVKDKNSDSQWTASFGATNSEIRDFSPSVCDAGVEGTVRRPRDAVLETVELLENILVQLPAQDILTAQRACRTFRDVVYQSRSIKRKLFFLADTFREPWTIDRSVAFEHYDVQKADSHASRNCAGSTVTPGSALHHQTKDELLLVPVELSPVLARVEGEWYCPRGYNGPSSERSLTESTECTIVKPLRGVLNSRVSWHRMYLCDPPCTRAYVSITFGTSNSGRSRPGGWAIVEDPKGLTMGSLVEAIVCKPDMTFRHEHFGWRDVRDIVREQEGAAKGEAYIVWDFPVPIIKLEGVIAPIGNQWREDLRKAAASAADMRQLDNAMND</sequence>
<keyword evidence="3" id="KW-1185">Reference proteome</keyword>
<evidence type="ECO:0000259" key="1">
    <source>
        <dbReference type="Pfam" id="PF12937"/>
    </source>
</evidence>
<dbReference type="Proteomes" id="UP001271007">
    <property type="component" value="Unassembled WGS sequence"/>
</dbReference>
<dbReference type="InterPro" id="IPR036047">
    <property type="entry name" value="F-box-like_dom_sf"/>
</dbReference>
<dbReference type="Pfam" id="PF12937">
    <property type="entry name" value="F-box-like"/>
    <property type="match status" value="1"/>
</dbReference>
<dbReference type="AlphaFoldDB" id="A0AAJ0D7C2"/>
<organism evidence="2 3">
    <name type="scientific">Extremus antarcticus</name>
    <dbReference type="NCBI Taxonomy" id="702011"/>
    <lineage>
        <taxon>Eukaryota</taxon>
        <taxon>Fungi</taxon>
        <taxon>Dikarya</taxon>
        <taxon>Ascomycota</taxon>
        <taxon>Pezizomycotina</taxon>
        <taxon>Dothideomycetes</taxon>
        <taxon>Dothideomycetidae</taxon>
        <taxon>Mycosphaerellales</taxon>
        <taxon>Extremaceae</taxon>
        <taxon>Extremus</taxon>
    </lineage>
</organism>
<reference evidence="2" key="1">
    <citation type="submission" date="2023-04" db="EMBL/GenBank/DDBJ databases">
        <title>Black Yeasts Isolated from many extreme environments.</title>
        <authorList>
            <person name="Coleine C."/>
            <person name="Stajich J.E."/>
            <person name="Selbmann L."/>
        </authorList>
    </citation>
    <scope>NUCLEOTIDE SEQUENCE</scope>
    <source>
        <strain evidence="2">CCFEE 5312</strain>
    </source>
</reference>
<evidence type="ECO:0000313" key="2">
    <source>
        <dbReference type="EMBL" id="KAK3048077.1"/>
    </source>
</evidence>
<evidence type="ECO:0000313" key="3">
    <source>
        <dbReference type="Proteomes" id="UP001271007"/>
    </source>
</evidence>
<protein>
    <recommendedName>
        <fullName evidence="1">F-box domain-containing protein</fullName>
    </recommendedName>
</protein>
<dbReference type="SUPFAM" id="SSF81383">
    <property type="entry name" value="F-box domain"/>
    <property type="match status" value="1"/>
</dbReference>
<dbReference type="InterPro" id="IPR001810">
    <property type="entry name" value="F-box_dom"/>
</dbReference>
<name>A0AAJ0D7C2_9PEZI</name>
<feature type="domain" description="F-box" evidence="1">
    <location>
        <begin position="64"/>
        <end position="104"/>
    </location>
</feature>
<accession>A0AAJ0D7C2</accession>
<comment type="caution">
    <text evidence="2">The sequence shown here is derived from an EMBL/GenBank/DDBJ whole genome shotgun (WGS) entry which is preliminary data.</text>
</comment>